<sequence length="172" mass="19628">MASDQGAFQLKEHGSQSFDTRPTQQQGTPFQGNIEPNPVQSAQDALYNMANTMREVHNLLAQHQCDQVSIHLTWWKQAYQQEVEKLNHALEINNALARNLEKLRSERDYFRDEAARHRENAQSAVSTAAAIAARIELLQREKHDTNDRPIAAVDDAQVDNLRRQVEPFQATL</sequence>
<evidence type="ECO:0000313" key="4">
    <source>
        <dbReference type="Proteomes" id="UP001295740"/>
    </source>
</evidence>
<accession>A0AAI8VJR8</accession>
<evidence type="ECO:0000256" key="2">
    <source>
        <dbReference type="SAM" id="MobiDB-lite"/>
    </source>
</evidence>
<feature type="region of interest" description="Disordered" evidence="2">
    <location>
        <begin position="1"/>
        <end position="38"/>
    </location>
</feature>
<feature type="compositionally biased region" description="Polar residues" evidence="2">
    <location>
        <begin position="15"/>
        <end position="31"/>
    </location>
</feature>
<name>A0AAI8VJR8_9PEZI</name>
<comment type="caution">
    <text evidence="3">The sequence shown here is derived from an EMBL/GenBank/DDBJ whole genome shotgun (WGS) entry which is preliminary data.</text>
</comment>
<dbReference type="Proteomes" id="UP001295740">
    <property type="component" value="Unassembled WGS sequence"/>
</dbReference>
<keyword evidence="1" id="KW-0175">Coiled coil</keyword>
<dbReference type="EMBL" id="CAUWAG010000007">
    <property type="protein sequence ID" value="CAJ2505619.1"/>
    <property type="molecule type" value="Genomic_DNA"/>
</dbReference>
<evidence type="ECO:0000256" key="1">
    <source>
        <dbReference type="SAM" id="Coils"/>
    </source>
</evidence>
<feature type="coiled-coil region" evidence="1">
    <location>
        <begin position="86"/>
        <end position="120"/>
    </location>
</feature>
<proteinExistence type="predicted"/>
<reference evidence="3" key="1">
    <citation type="submission" date="2023-10" db="EMBL/GenBank/DDBJ databases">
        <authorList>
            <person name="Hackl T."/>
        </authorList>
    </citation>
    <scope>NUCLEOTIDE SEQUENCE</scope>
</reference>
<keyword evidence="4" id="KW-1185">Reference proteome</keyword>
<gene>
    <name evidence="3" type="ORF">KHLLAP_LOCUS6087</name>
</gene>
<organism evidence="3 4">
    <name type="scientific">Anthostomella pinea</name>
    <dbReference type="NCBI Taxonomy" id="933095"/>
    <lineage>
        <taxon>Eukaryota</taxon>
        <taxon>Fungi</taxon>
        <taxon>Dikarya</taxon>
        <taxon>Ascomycota</taxon>
        <taxon>Pezizomycotina</taxon>
        <taxon>Sordariomycetes</taxon>
        <taxon>Xylariomycetidae</taxon>
        <taxon>Xylariales</taxon>
        <taxon>Xylariaceae</taxon>
        <taxon>Anthostomella</taxon>
    </lineage>
</organism>
<evidence type="ECO:0000313" key="3">
    <source>
        <dbReference type="EMBL" id="CAJ2505619.1"/>
    </source>
</evidence>
<protein>
    <submittedName>
        <fullName evidence="3">Uu.00g130130.m01.CDS01</fullName>
    </submittedName>
</protein>
<dbReference type="AlphaFoldDB" id="A0AAI8VJR8"/>